<accession>A0AAJ0FL60</accession>
<dbReference type="Proteomes" id="UP001244011">
    <property type="component" value="Unassembled WGS sequence"/>
</dbReference>
<feature type="region of interest" description="Disordered" evidence="7">
    <location>
        <begin position="649"/>
        <end position="703"/>
    </location>
</feature>
<dbReference type="PROSITE" id="PS50222">
    <property type="entry name" value="EF_HAND_2"/>
    <property type="match status" value="1"/>
</dbReference>
<evidence type="ECO:0000256" key="3">
    <source>
        <dbReference type="ARBA" id="ARBA00022771"/>
    </source>
</evidence>
<feature type="compositionally biased region" description="Basic and acidic residues" evidence="7">
    <location>
        <begin position="65"/>
        <end position="74"/>
    </location>
</feature>
<feature type="domain" description="ZZ-type" evidence="8">
    <location>
        <begin position="149"/>
        <end position="201"/>
    </location>
</feature>
<dbReference type="Pfam" id="PF00569">
    <property type="entry name" value="ZZ"/>
    <property type="match status" value="1"/>
</dbReference>
<dbReference type="SMART" id="SM00291">
    <property type="entry name" value="ZnF_ZZ"/>
    <property type="match status" value="1"/>
</dbReference>
<dbReference type="RefSeq" id="XP_060283236.1">
    <property type="nucleotide sequence ID" value="XM_060427943.1"/>
</dbReference>
<name>A0AAJ0FL60_9PEZI</name>
<dbReference type="GO" id="GO:0005829">
    <property type="term" value="C:cytosol"/>
    <property type="evidence" value="ECO:0007669"/>
    <property type="project" value="TreeGrafter"/>
</dbReference>
<dbReference type="CDD" id="cd02340">
    <property type="entry name" value="ZZ_NBR1_like"/>
    <property type="match status" value="1"/>
</dbReference>
<feature type="domain" description="EF-hand" evidence="9">
    <location>
        <begin position="321"/>
        <end position="356"/>
    </location>
</feature>
<reference evidence="10" key="1">
    <citation type="submission" date="2023-06" db="EMBL/GenBank/DDBJ databases">
        <title>Genome-scale phylogeny and comparative genomics of the fungal order Sordariales.</title>
        <authorList>
            <consortium name="Lawrence Berkeley National Laboratory"/>
            <person name="Hensen N."/>
            <person name="Bonometti L."/>
            <person name="Westerberg I."/>
            <person name="Brannstrom I.O."/>
            <person name="Guillou S."/>
            <person name="Cros-Aarteil S."/>
            <person name="Calhoun S."/>
            <person name="Haridas S."/>
            <person name="Kuo A."/>
            <person name="Mondo S."/>
            <person name="Pangilinan J."/>
            <person name="Riley R."/>
            <person name="Labutti K."/>
            <person name="Andreopoulos B."/>
            <person name="Lipzen A."/>
            <person name="Chen C."/>
            <person name="Yanf M."/>
            <person name="Daum C."/>
            <person name="Ng V."/>
            <person name="Clum A."/>
            <person name="Steindorff A."/>
            <person name="Ohm R."/>
            <person name="Martin F."/>
            <person name="Silar P."/>
            <person name="Natvig D."/>
            <person name="Lalanne C."/>
            <person name="Gautier V."/>
            <person name="Ament-Velasquez S.L."/>
            <person name="Kruys A."/>
            <person name="Hutchinson M.I."/>
            <person name="Powell A.J."/>
            <person name="Barry K."/>
            <person name="Miller A.N."/>
            <person name="Grigoriev I.V."/>
            <person name="Debuchy R."/>
            <person name="Gladieux P."/>
            <person name="Thoren M.H."/>
            <person name="Johannesson H."/>
        </authorList>
    </citation>
    <scope>NUCLEOTIDE SEQUENCE</scope>
    <source>
        <strain evidence="10">8032-3</strain>
    </source>
</reference>
<feature type="compositionally biased region" description="Basic residues" evidence="7">
    <location>
        <begin position="55"/>
        <end position="64"/>
    </location>
</feature>
<dbReference type="SUPFAM" id="SSF57850">
    <property type="entry name" value="RING/U-box"/>
    <property type="match status" value="1"/>
</dbReference>
<dbReference type="PROSITE" id="PS01357">
    <property type="entry name" value="ZF_ZZ_1"/>
    <property type="match status" value="1"/>
</dbReference>
<proteinExistence type="predicted"/>
<comment type="caution">
    <text evidence="10">The sequence shown here is derived from an EMBL/GenBank/DDBJ whole genome shotgun (WGS) entry which is preliminary data.</text>
</comment>
<evidence type="ECO:0000256" key="7">
    <source>
        <dbReference type="SAM" id="MobiDB-lite"/>
    </source>
</evidence>
<sequence>MDTPNSAASTLTGHRINVTLFSAVAAASIGYFLYRAVVAPPLPQPGPGQNLHRSNAVRRRRRSHHEPQLGRRPSDASTVSSHESHGDENVDHNLVPPLTDAETIAEEHTMDDEWWNDPSSMPQQRAGQNIVGLLFRVSEDNARRNAYVHRGCACNVCGIVPIRGIRYRCANCADFDLCETCETQGLHIKTHIFYKVKIPAPPFGPRQMQPVWYPGDPETCLRNLPKEVMVKLSKETGFERPELEAFWEQWTFMANTEWREDPADLGLAMDRKTFERCLVPSGGYRHTAPNLIHDRMFSFYDTNNDDLIGFTEFLHGLSYRKRKDKLRKIFDGYDIDRDGLVNRRDFLRVFRAYYVLYKQMHKDILEGLDDQVMSSTEAHQLVSGRQPISSLFGREGRVPRPEGPWFVEGKAFLSNGEDVVTDGKIGVVNEDKPDTADRETILKSLFTVGFGDFFLDSPFSPAPENPRSPEGDSDSRYWRALLNPPTRVDELPPLISGELRDGDELFTSNRNEAHLDAAGSGRDEGGSSDTENPAGQTENVDPANQTAPEDEENEVAGDEAPIADAPRRRDAGEASARRLSAEIQSRSHLHIVAHSHRAALNKRAKVNARRKLLERWKRRQFYLDEEEGAAAPEGWDGEDDILAQTNGVAESSKAAQHAPISPRSRSSSKVRFAEEPDDYEIRSNPSTSSRSVPERWGGMDIPDAERDAGKEILYQVTQQAFNELLDILFKAKEDLAIEAAETKALREEHRSLFESINLDEEDEKAASSPTHTDFIIDEFKPTEDVPLDELLAASGYTVDESFQGQTSGEANDAVLEAIDDMAGGSEMKDADDGPRMERETTEPSSNGDAEYRDPTMPQFRPNSASGISSAPPHRSESSHSEGITTLAASADENRKAASVDKGKSTRPKRTSSLKAKKKKEDGGIPVPIPRSTLVRWKRLDTAEKEARDRGGWGLLNYEEFERIYKAEDIQDNRLDYLGSWIDFCIP</sequence>
<feature type="compositionally biased region" description="Basic residues" evidence="7">
    <location>
        <begin position="904"/>
        <end position="917"/>
    </location>
</feature>
<evidence type="ECO:0000259" key="9">
    <source>
        <dbReference type="PROSITE" id="PS50222"/>
    </source>
</evidence>
<dbReference type="InterPro" id="IPR018247">
    <property type="entry name" value="EF_Hand_1_Ca_BS"/>
</dbReference>
<evidence type="ECO:0000256" key="1">
    <source>
        <dbReference type="ARBA" id="ARBA00022723"/>
    </source>
</evidence>
<dbReference type="PROSITE" id="PS00018">
    <property type="entry name" value="EF_HAND_1"/>
    <property type="match status" value="1"/>
</dbReference>
<evidence type="ECO:0000256" key="5">
    <source>
        <dbReference type="ARBA" id="ARBA00022837"/>
    </source>
</evidence>
<feature type="region of interest" description="Disordered" evidence="7">
    <location>
        <begin position="42"/>
        <end position="95"/>
    </location>
</feature>
<dbReference type="PANTHER" id="PTHR23055">
    <property type="entry name" value="CALCIUM BINDING PROTEINS"/>
    <property type="match status" value="1"/>
</dbReference>
<dbReference type="Gene3D" id="3.30.60.90">
    <property type="match status" value="1"/>
</dbReference>
<dbReference type="GeneID" id="85311130"/>
<dbReference type="AlphaFoldDB" id="A0AAJ0FL60"/>
<feature type="compositionally biased region" description="Basic and acidic residues" evidence="7">
    <location>
        <begin position="82"/>
        <end position="91"/>
    </location>
</feature>
<dbReference type="CDD" id="cd00051">
    <property type="entry name" value="EFh"/>
    <property type="match status" value="1"/>
</dbReference>
<dbReference type="InterPro" id="IPR043145">
    <property type="entry name" value="Znf_ZZ_sf"/>
</dbReference>
<evidence type="ECO:0000256" key="2">
    <source>
        <dbReference type="ARBA" id="ARBA00022737"/>
    </source>
</evidence>
<dbReference type="PROSITE" id="PS50135">
    <property type="entry name" value="ZF_ZZ_2"/>
    <property type="match status" value="1"/>
</dbReference>
<dbReference type="EMBL" id="MU839009">
    <property type="protein sequence ID" value="KAK1767023.1"/>
    <property type="molecule type" value="Genomic_DNA"/>
</dbReference>
<dbReference type="GO" id="GO:0016020">
    <property type="term" value="C:membrane"/>
    <property type="evidence" value="ECO:0007669"/>
    <property type="project" value="TreeGrafter"/>
</dbReference>
<dbReference type="PANTHER" id="PTHR23055:SF187">
    <property type="entry name" value="EF HAND DOMAIN PROTEIN (AFU_ORTHOLOGUE AFUA_6G07310)"/>
    <property type="match status" value="1"/>
</dbReference>
<evidence type="ECO:0000256" key="4">
    <source>
        <dbReference type="ARBA" id="ARBA00022833"/>
    </source>
</evidence>
<evidence type="ECO:0000259" key="8">
    <source>
        <dbReference type="PROSITE" id="PS50135"/>
    </source>
</evidence>
<evidence type="ECO:0000256" key="6">
    <source>
        <dbReference type="PROSITE-ProRule" id="PRU00228"/>
    </source>
</evidence>
<feature type="compositionally biased region" description="Basic and acidic residues" evidence="7">
    <location>
        <begin position="515"/>
        <end position="525"/>
    </location>
</feature>
<keyword evidence="1" id="KW-0479">Metal-binding</keyword>
<dbReference type="GO" id="GO:0008270">
    <property type="term" value="F:zinc ion binding"/>
    <property type="evidence" value="ECO:0007669"/>
    <property type="project" value="UniProtKB-KW"/>
</dbReference>
<feature type="compositionally biased region" description="Basic and acidic residues" evidence="7">
    <location>
        <begin position="891"/>
        <end position="903"/>
    </location>
</feature>
<protein>
    <submittedName>
        <fullName evidence="10">Ef hand domain-protein</fullName>
    </submittedName>
</protein>
<keyword evidence="4" id="KW-0862">Zinc</keyword>
<keyword evidence="11" id="KW-1185">Reference proteome</keyword>
<keyword evidence="5" id="KW-0106">Calcium</keyword>
<gene>
    <name evidence="10" type="ORF">QBC33DRAFT_538942</name>
</gene>
<dbReference type="Gene3D" id="1.10.238.10">
    <property type="entry name" value="EF-hand"/>
    <property type="match status" value="1"/>
</dbReference>
<dbReference type="InterPro" id="IPR000433">
    <property type="entry name" value="Znf_ZZ"/>
</dbReference>
<evidence type="ECO:0000313" key="10">
    <source>
        <dbReference type="EMBL" id="KAK1767023.1"/>
    </source>
</evidence>
<dbReference type="InterPro" id="IPR002048">
    <property type="entry name" value="EF_hand_dom"/>
</dbReference>
<dbReference type="InterPro" id="IPR028846">
    <property type="entry name" value="Recoverin"/>
</dbReference>
<feature type="compositionally biased region" description="Basic and acidic residues" evidence="7">
    <location>
        <begin position="826"/>
        <end position="841"/>
    </location>
</feature>
<dbReference type="SUPFAM" id="SSF47473">
    <property type="entry name" value="EF-hand"/>
    <property type="match status" value="1"/>
</dbReference>
<feature type="region of interest" description="Disordered" evidence="7">
    <location>
        <begin position="515"/>
        <end position="579"/>
    </location>
</feature>
<feature type="compositionally biased region" description="Basic and acidic residues" evidence="7">
    <location>
        <begin position="565"/>
        <end position="579"/>
    </location>
</feature>
<keyword evidence="3 6" id="KW-0863">Zinc-finger</keyword>
<dbReference type="InterPro" id="IPR011992">
    <property type="entry name" value="EF-hand-dom_pair"/>
</dbReference>
<dbReference type="GO" id="GO:0005509">
    <property type="term" value="F:calcium ion binding"/>
    <property type="evidence" value="ECO:0007669"/>
    <property type="project" value="InterPro"/>
</dbReference>
<organism evidence="10 11">
    <name type="scientific">Phialemonium atrogriseum</name>
    <dbReference type="NCBI Taxonomy" id="1093897"/>
    <lineage>
        <taxon>Eukaryota</taxon>
        <taxon>Fungi</taxon>
        <taxon>Dikarya</taxon>
        <taxon>Ascomycota</taxon>
        <taxon>Pezizomycotina</taxon>
        <taxon>Sordariomycetes</taxon>
        <taxon>Sordariomycetidae</taxon>
        <taxon>Cephalothecales</taxon>
        <taxon>Cephalothecaceae</taxon>
        <taxon>Phialemonium</taxon>
    </lineage>
</organism>
<feature type="compositionally biased region" description="Polar residues" evidence="7">
    <location>
        <begin position="527"/>
        <end position="547"/>
    </location>
</feature>
<keyword evidence="2" id="KW-0677">Repeat</keyword>
<feature type="region of interest" description="Disordered" evidence="7">
    <location>
        <begin position="822"/>
        <end position="928"/>
    </location>
</feature>
<evidence type="ECO:0000313" key="11">
    <source>
        <dbReference type="Proteomes" id="UP001244011"/>
    </source>
</evidence>
<feature type="compositionally biased region" description="Acidic residues" evidence="7">
    <location>
        <begin position="548"/>
        <end position="557"/>
    </location>
</feature>
<dbReference type="SMART" id="SM00054">
    <property type="entry name" value="EFh"/>
    <property type="match status" value="2"/>
</dbReference>